<reference evidence="6" key="1">
    <citation type="submission" date="2025-08" db="UniProtKB">
        <authorList>
            <consortium name="RefSeq"/>
        </authorList>
    </citation>
    <scope>IDENTIFICATION</scope>
    <source>
        <tissue evidence="6">Young leaves</tissue>
    </source>
</reference>
<dbReference type="GeneID" id="111472819"/>
<dbReference type="InterPro" id="IPR022801">
    <property type="entry name" value="Ribosomal_uS4"/>
</dbReference>
<dbReference type="GO" id="GO:0019843">
    <property type="term" value="F:rRNA binding"/>
    <property type="evidence" value="ECO:0007669"/>
    <property type="project" value="InterPro"/>
</dbReference>
<dbReference type="PANTHER" id="PTHR11831:SF30">
    <property type="entry name" value="SMALL RIBOSOMAL SUBUNIT PROTEIN US4M"/>
    <property type="match status" value="1"/>
</dbReference>
<dbReference type="KEGG" id="cmax:111472819"/>
<dbReference type="Pfam" id="PF01479">
    <property type="entry name" value="S4"/>
    <property type="match status" value="1"/>
</dbReference>
<dbReference type="PROSITE" id="PS50889">
    <property type="entry name" value="S4"/>
    <property type="match status" value="1"/>
</dbReference>
<sequence length="397" mass="45957">MLAPLAAPLDPPPIVDWGFDRGCPRNWQDSRAKPKLCDLWSDYLSRGIGLLPKAGARKGEGKTRKEFTDSFSISSFISKSQVKALAHLYLIIRERGKAKPTPKKLPKYLEDSPYARQLQRGFDSRYTRCGKKTDSTRYALPALRFQTCRLLLGNVRNRELTIIQRRILRKLRNKRRSIKRKIYPRENLNSYIQSQTTRKLPLFHGDLPITETHRGKERTSYIPFPLNLETRSNVIPVRLHFSSTLSQARQPISHRRVCVNKGMVPITHFKVSHGDLISFQENDARICGEEIRRSFYIEISVEKIIGKFLDHPERMSRTKTECFHLLKTQRGCRLLLKSQFLQQLRSSMQESDLERRKKFGSDKVCLGSSFAEHIPHDIRLKDPNLPLRSGNGRGQNI</sequence>
<dbReference type="AlphaFoldDB" id="A0A6J1IDD3"/>
<dbReference type="SUPFAM" id="SSF55174">
    <property type="entry name" value="Alpha-L RNA-binding motif"/>
    <property type="match status" value="1"/>
</dbReference>
<dbReference type="GO" id="GO:0042274">
    <property type="term" value="P:ribosomal small subunit biogenesis"/>
    <property type="evidence" value="ECO:0007669"/>
    <property type="project" value="TreeGrafter"/>
</dbReference>
<keyword evidence="3" id="KW-0694">RNA-binding</keyword>
<dbReference type="RefSeq" id="XP_022974205.1">
    <property type="nucleotide sequence ID" value="XM_023118437.1"/>
</dbReference>
<evidence type="ECO:0000256" key="2">
    <source>
        <dbReference type="ARBA" id="ARBA00023274"/>
    </source>
</evidence>
<organism evidence="5 6">
    <name type="scientific">Cucurbita maxima</name>
    <name type="common">Pumpkin</name>
    <name type="synonym">Winter squash</name>
    <dbReference type="NCBI Taxonomy" id="3661"/>
    <lineage>
        <taxon>Eukaryota</taxon>
        <taxon>Viridiplantae</taxon>
        <taxon>Streptophyta</taxon>
        <taxon>Embryophyta</taxon>
        <taxon>Tracheophyta</taxon>
        <taxon>Spermatophyta</taxon>
        <taxon>Magnoliopsida</taxon>
        <taxon>eudicotyledons</taxon>
        <taxon>Gunneridae</taxon>
        <taxon>Pentapetalae</taxon>
        <taxon>rosids</taxon>
        <taxon>fabids</taxon>
        <taxon>Cucurbitales</taxon>
        <taxon>Cucurbitaceae</taxon>
        <taxon>Cucurbiteae</taxon>
        <taxon>Cucurbita</taxon>
    </lineage>
</organism>
<dbReference type="InterPro" id="IPR036986">
    <property type="entry name" value="S4_RNA-bd_sf"/>
</dbReference>
<accession>A0A6J1IDD3</accession>
<keyword evidence="5" id="KW-1185">Reference proteome</keyword>
<gene>
    <name evidence="6" type="primary">LOC111472819</name>
</gene>
<dbReference type="CDD" id="cd00165">
    <property type="entry name" value="S4"/>
    <property type="match status" value="1"/>
</dbReference>
<evidence type="ECO:0000313" key="6">
    <source>
        <dbReference type="RefSeq" id="XP_022974205.1"/>
    </source>
</evidence>
<evidence type="ECO:0000259" key="4">
    <source>
        <dbReference type="Pfam" id="PF01479"/>
    </source>
</evidence>
<proteinExistence type="inferred from homology"/>
<evidence type="ECO:0000313" key="5">
    <source>
        <dbReference type="Proteomes" id="UP000504608"/>
    </source>
</evidence>
<keyword evidence="2" id="KW-0687">Ribonucleoprotein</keyword>
<comment type="similarity">
    <text evidence="1">Belongs to the universal ribosomal protein uS4 family.</text>
</comment>
<name>A0A6J1IDD3_CUCMA</name>
<dbReference type="Proteomes" id="UP000504608">
    <property type="component" value="Unplaced"/>
</dbReference>
<evidence type="ECO:0000256" key="3">
    <source>
        <dbReference type="PROSITE-ProRule" id="PRU00182"/>
    </source>
</evidence>
<dbReference type="InterPro" id="IPR002942">
    <property type="entry name" value="S4_RNA-bd"/>
</dbReference>
<protein>
    <submittedName>
        <fullName evidence="6">Uncharacterized protein LOC111472819</fullName>
    </submittedName>
</protein>
<feature type="domain" description="RNA-binding S4" evidence="4">
    <location>
        <begin position="237"/>
        <end position="277"/>
    </location>
</feature>
<dbReference type="PANTHER" id="PTHR11831">
    <property type="entry name" value="30S 40S RIBOSOMAL PROTEIN"/>
    <property type="match status" value="1"/>
</dbReference>
<dbReference type="Gene3D" id="3.10.290.10">
    <property type="entry name" value="RNA-binding S4 domain"/>
    <property type="match status" value="1"/>
</dbReference>
<dbReference type="OrthoDB" id="1686273at2759"/>
<dbReference type="GO" id="GO:0015935">
    <property type="term" value="C:small ribosomal subunit"/>
    <property type="evidence" value="ECO:0007669"/>
    <property type="project" value="TreeGrafter"/>
</dbReference>
<dbReference type="GO" id="GO:0003735">
    <property type="term" value="F:structural constituent of ribosome"/>
    <property type="evidence" value="ECO:0007669"/>
    <property type="project" value="TreeGrafter"/>
</dbReference>
<evidence type="ECO:0000256" key="1">
    <source>
        <dbReference type="ARBA" id="ARBA00007465"/>
    </source>
</evidence>